<reference evidence="3 4" key="1">
    <citation type="submission" date="2019-03" db="EMBL/GenBank/DDBJ databases">
        <title>Complete Genome Sequence of Paraburkholderia dipogonis ICMP 19430T, a Nitrogen-fixing Symbiont of the South African Invasive Legume Dipogon lignosus in New Zealand.</title>
        <authorList>
            <person name="De Meyer S.E."/>
        </authorList>
    </citation>
    <scope>NUCLEOTIDE SEQUENCE [LARGE SCALE GENOMIC DNA]</scope>
    <source>
        <strain evidence="3 4">ICMP 19430</strain>
    </source>
</reference>
<dbReference type="EMBL" id="SNVI01000002">
    <property type="protein sequence ID" value="TFE40040.1"/>
    <property type="molecule type" value="Genomic_DNA"/>
</dbReference>
<sequence>MPSYDFKQLSPHDFEVLSRDLIQARDGFVLESFKTGRDLGIDFRRAAAAGDIIVQCKHYAGTGLAGLMSELKKEAVKVSKLTPARYILVTSVGLSPPNKTDIQALFGAVLVNGDILGADDLNNLLGLHPTIERQHYKLWLASKAVLDRAIHNASLVQSEFDVERVHRDICRYVRSAAYPRALEMLDNDHVAIISGAPGVGKTSLAKMLLYAHLSHGYETVSILTDFQSGRDRYQPGKKQIFYFDDFIGATFLGERSTAFTRNEDRSILDFIEMVRASPTARLVMTTREHILRQAVATSEKLKHSSLIDSRCVLAIEDYSQVQRAEILYNHIYFSDLPDAYRAALLVDRFYMEIVRHRKFNPRLVDWLSSFRRVKSIVPEQYRDFVRNLIANPAEIWRHAYEQQISDAARSVLLGLYTYGGKCGPGVLERAFRELHALRARRYGFKTEPSDWRRALSELNGSFVRPGNQIEVIDPSVLDMLNAIVRHDTPNALDMIEGAVRFEQARRIWTFALAERNTSVLRDLVTESARLTDAFKRLLTAPRKAAVTGGVVFFDDSIELRVATLIELAERHRSAALTDLVTSAIEDLLVSWQSESARISDGVALLAKIGGSPLVLKPSNEEVRMRIARALVMEASTGCRSDELRELLYVLESDDLDDEMKGCLHTAAEVYRAEFFGRELSECKSESEYESLGEDLLTIGERTDFDLDQPVQLVTEAKAKFEERQEAYADEKYEEWKELRQEMREGDRGLDDLFDSLRKPS</sequence>
<dbReference type="GO" id="GO:0004519">
    <property type="term" value="F:endonuclease activity"/>
    <property type="evidence" value="ECO:0007669"/>
    <property type="project" value="InterPro"/>
</dbReference>
<dbReference type="GeneID" id="97303128"/>
<dbReference type="AlphaFoldDB" id="A0A4Y8MR87"/>
<comment type="caution">
    <text evidence="3">The sequence shown here is derived from an EMBL/GenBank/DDBJ whole genome shotgun (WGS) entry which is preliminary data.</text>
</comment>
<name>A0A4Y8MR87_9BURK</name>
<dbReference type="RefSeq" id="WP_134461510.1">
    <property type="nucleotide sequence ID" value="NZ_JBHSSZ010000006.1"/>
</dbReference>
<dbReference type="Pfam" id="PF20720">
    <property type="entry name" value="nSTAND3"/>
    <property type="match status" value="1"/>
</dbReference>
<evidence type="ECO:0000259" key="1">
    <source>
        <dbReference type="Pfam" id="PF04471"/>
    </source>
</evidence>
<proteinExistence type="predicted"/>
<dbReference type="GO" id="GO:0009307">
    <property type="term" value="P:DNA restriction-modification system"/>
    <property type="evidence" value="ECO:0007669"/>
    <property type="project" value="InterPro"/>
</dbReference>
<feature type="domain" description="Restriction endonuclease type IV Mrr" evidence="1">
    <location>
        <begin position="7"/>
        <end position="115"/>
    </location>
</feature>
<feature type="domain" description="Novel STAND NTPase 3" evidence="2">
    <location>
        <begin position="172"/>
        <end position="333"/>
    </location>
</feature>
<dbReference type="SUPFAM" id="SSF52540">
    <property type="entry name" value="P-loop containing nucleoside triphosphate hydrolases"/>
    <property type="match status" value="1"/>
</dbReference>
<dbReference type="InterPro" id="IPR027417">
    <property type="entry name" value="P-loop_NTPase"/>
</dbReference>
<protein>
    <submittedName>
        <fullName evidence="3">Uncharacterized protein</fullName>
    </submittedName>
</protein>
<organism evidence="3 4">
    <name type="scientific">Paraburkholderia dipogonis</name>
    <dbReference type="NCBI Taxonomy" id="1211383"/>
    <lineage>
        <taxon>Bacteria</taxon>
        <taxon>Pseudomonadati</taxon>
        <taxon>Pseudomonadota</taxon>
        <taxon>Betaproteobacteria</taxon>
        <taxon>Burkholderiales</taxon>
        <taxon>Burkholderiaceae</taxon>
        <taxon>Paraburkholderia</taxon>
    </lineage>
</organism>
<accession>A0A4Y8MR87</accession>
<dbReference type="InterPro" id="IPR007560">
    <property type="entry name" value="Restrct_endonuc_IV_Mrr"/>
</dbReference>
<evidence type="ECO:0000259" key="2">
    <source>
        <dbReference type="Pfam" id="PF20720"/>
    </source>
</evidence>
<dbReference type="GO" id="GO:0003677">
    <property type="term" value="F:DNA binding"/>
    <property type="evidence" value="ECO:0007669"/>
    <property type="project" value="InterPro"/>
</dbReference>
<evidence type="ECO:0000313" key="3">
    <source>
        <dbReference type="EMBL" id="TFE40040.1"/>
    </source>
</evidence>
<dbReference type="Pfam" id="PF04471">
    <property type="entry name" value="Mrr_cat"/>
    <property type="match status" value="1"/>
</dbReference>
<evidence type="ECO:0000313" key="4">
    <source>
        <dbReference type="Proteomes" id="UP000297385"/>
    </source>
</evidence>
<dbReference type="InterPro" id="IPR049050">
    <property type="entry name" value="nSTAND3"/>
</dbReference>
<dbReference type="Proteomes" id="UP000297385">
    <property type="component" value="Unassembled WGS sequence"/>
</dbReference>
<gene>
    <name evidence="3" type="ORF">E2553_24960</name>
</gene>